<proteinExistence type="predicted"/>
<gene>
    <name evidence="2" type="ORF">Mal4_08250</name>
</gene>
<accession>A0A517Z251</accession>
<keyword evidence="1" id="KW-0812">Transmembrane</keyword>
<keyword evidence="1" id="KW-1133">Transmembrane helix</keyword>
<keyword evidence="3" id="KW-1185">Reference proteome</keyword>
<evidence type="ECO:0000313" key="3">
    <source>
        <dbReference type="Proteomes" id="UP000320496"/>
    </source>
</evidence>
<organism evidence="2 3">
    <name type="scientific">Maioricimonas rarisocia</name>
    <dbReference type="NCBI Taxonomy" id="2528026"/>
    <lineage>
        <taxon>Bacteria</taxon>
        <taxon>Pseudomonadati</taxon>
        <taxon>Planctomycetota</taxon>
        <taxon>Planctomycetia</taxon>
        <taxon>Planctomycetales</taxon>
        <taxon>Planctomycetaceae</taxon>
        <taxon>Maioricimonas</taxon>
    </lineage>
</organism>
<dbReference type="AlphaFoldDB" id="A0A517Z251"/>
<keyword evidence="1" id="KW-0472">Membrane</keyword>
<dbReference type="KEGG" id="mri:Mal4_08250"/>
<sequence>MKRFLNEHWGDTASVIGLVVSLVGFAIAIRQASAARTAAQRAEAAANRVRSTIYGFDLLQNLTALTQILSEIVTLHRHSAWQAVVER</sequence>
<dbReference type="Proteomes" id="UP000320496">
    <property type="component" value="Chromosome"/>
</dbReference>
<protein>
    <submittedName>
        <fullName evidence="2">Uncharacterized protein</fullName>
    </submittedName>
</protein>
<reference evidence="2 3" key="1">
    <citation type="submission" date="2019-02" db="EMBL/GenBank/DDBJ databases">
        <title>Deep-cultivation of Planctomycetes and their phenomic and genomic characterization uncovers novel biology.</title>
        <authorList>
            <person name="Wiegand S."/>
            <person name="Jogler M."/>
            <person name="Boedeker C."/>
            <person name="Pinto D."/>
            <person name="Vollmers J."/>
            <person name="Rivas-Marin E."/>
            <person name="Kohn T."/>
            <person name="Peeters S.H."/>
            <person name="Heuer A."/>
            <person name="Rast P."/>
            <person name="Oberbeckmann S."/>
            <person name="Bunk B."/>
            <person name="Jeske O."/>
            <person name="Meyerdierks A."/>
            <person name="Storesund J.E."/>
            <person name="Kallscheuer N."/>
            <person name="Luecker S."/>
            <person name="Lage O.M."/>
            <person name="Pohl T."/>
            <person name="Merkel B.J."/>
            <person name="Hornburger P."/>
            <person name="Mueller R.-W."/>
            <person name="Bruemmer F."/>
            <person name="Labrenz M."/>
            <person name="Spormann A.M."/>
            <person name="Op den Camp H."/>
            <person name="Overmann J."/>
            <person name="Amann R."/>
            <person name="Jetten M.S.M."/>
            <person name="Mascher T."/>
            <person name="Medema M.H."/>
            <person name="Devos D.P."/>
            <person name="Kaster A.-K."/>
            <person name="Ovreas L."/>
            <person name="Rohde M."/>
            <person name="Galperin M.Y."/>
            <person name="Jogler C."/>
        </authorList>
    </citation>
    <scope>NUCLEOTIDE SEQUENCE [LARGE SCALE GENOMIC DNA]</scope>
    <source>
        <strain evidence="2 3">Mal4</strain>
    </source>
</reference>
<dbReference type="RefSeq" id="WP_145367189.1">
    <property type="nucleotide sequence ID" value="NZ_CP036275.1"/>
</dbReference>
<evidence type="ECO:0000256" key="1">
    <source>
        <dbReference type="SAM" id="Phobius"/>
    </source>
</evidence>
<dbReference type="EMBL" id="CP036275">
    <property type="protein sequence ID" value="QDU36538.1"/>
    <property type="molecule type" value="Genomic_DNA"/>
</dbReference>
<name>A0A517Z251_9PLAN</name>
<feature type="transmembrane region" description="Helical" evidence="1">
    <location>
        <begin position="12"/>
        <end position="29"/>
    </location>
</feature>
<evidence type="ECO:0000313" key="2">
    <source>
        <dbReference type="EMBL" id="QDU36538.1"/>
    </source>
</evidence>